<evidence type="ECO:0000256" key="7">
    <source>
        <dbReference type="ARBA" id="ARBA00013227"/>
    </source>
</evidence>
<feature type="active site" description="Proton donor/acceptor" evidence="14">
    <location>
        <position position="210"/>
    </location>
</feature>
<dbReference type="GO" id="GO:0004341">
    <property type="term" value="F:gluconolactonase activity"/>
    <property type="evidence" value="ECO:0007669"/>
    <property type="project" value="UniProtKB-EC"/>
</dbReference>
<evidence type="ECO:0000256" key="10">
    <source>
        <dbReference type="ARBA" id="ARBA00022723"/>
    </source>
</evidence>
<proteinExistence type="inferred from homology"/>
<keyword evidence="9" id="KW-0963">Cytoplasm</keyword>
<comment type="cofactor">
    <cofactor evidence="3">
        <name>Mn(2+)</name>
        <dbReference type="ChEBI" id="CHEBI:29035"/>
    </cofactor>
</comment>
<comment type="cofactor">
    <cofactor evidence="15">
        <name>Zn(2+)</name>
        <dbReference type="ChEBI" id="CHEBI:29105"/>
    </cofactor>
    <text evidence="15">Binds 1 divalent metal cation per subunit.</text>
</comment>
<evidence type="ECO:0000256" key="8">
    <source>
        <dbReference type="ARBA" id="ARBA00016808"/>
    </source>
</evidence>
<dbReference type="FunFam" id="2.120.10.30:FF:000027">
    <property type="entry name" value="Regucalcin homologue"/>
    <property type="match status" value="1"/>
</dbReference>
<dbReference type="GO" id="GO:0019853">
    <property type="term" value="P:L-ascorbic acid biosynthetic process"/>
    <property type="evidence" value="ECO:0007669"/>
    <property type="project" value="TreeGrafter"/>
</dbReference>
<dbReference type="OrthoDB" id="423498at2759"/>
<evidence type="ECO:0000256" key="3">
    <source>
        <dbReference type="ARBA" id="ARBA00001936"/>
    </source>
</evidence>
<sequence>MSLPKVEVVLEGCCPSLGEGPHWDTASQTLMYVDICSGGIHCYDPHTKQESKMTLDGTVGFVIPCETGGYVVGLNRTLSHLDWNTKEVTPLLEVDDGTKNRFNDAKCDALGRLWAGTMGYETVPGIIDRADGFLYSFSADRSHTASKQLQDLYISNGMDWTDDYKTMYFIDSIPRKVFAFDFNLDKGKIENQRTVVEFEKDTDETYGVPDGMCIDNEGKIWVACYGGSRIHRFDPETGKTLQTLKFPCRNITSCCFGGKNLDELYVTSSQYNLKPEHGPQPLAGSLFKVTGLGVKGHPANNYKV</sequence>
<evidence type="ECO:0000313" key="18">
    <source>
        <dbReference type="Proteomes" id="UP000271974"/>
    </source>
</evidence>
<dbReference type="STRING" id="188477.A0A433U9S4"/>
<dbReference type="GO" id="GO:0030234">
    <property type="term" value="F:enzyme regulator activity"/>
    <property type="evidence" value="ECO:0007669"/>
    <property type="project" value="InterPro"/>
</dbReference>
<evidence type="ECO:0000256" key="4">
    <source>
        <dbReference type="ARBA" id="ARBA00001946"/>
    </source>
</evidence>
<evidence type="ECO:0000256" key="14">
    <source>
        <dbReference type="PIRSR" id="PIRSR605511-1"/>
    </source>
</evidence>
<dbReference type="InterPro" id="IPR011042">
    <property type="entry name" value="6-blade_b-propeller_TolB-like"/>
</dbReference>
<name>A0A433U9S4_ELYCH</name>
<dbReference type="GO" id="GO:0005509">
    <property type="term" value="F:calcium ion binding"/>
    <property type="evidence" value="ECO:0007669"/>
    <property type="project" value="InterPro"/>
</dbReference>
<feature type="binding site" evidence="15">
    <location>
        <position position="156"/>
    </location>
    <ligand>
        <name>a divalent metal cation</name>
        <dbReference type="ChEBI" id="CHEBI:60240"/>
    </ligand>
</feature>
<evidence type="ECO:0000256" key="6">
    <source>
        <dbReference type="ARBA" id="ARBA00008853"/>
    </source>
</evidence>
<dbReference type="SUPFAM" id="SSF63829">
    <property type="entry name" value="Calcium-dependent phosphotriesterase"/>
    <property type="match status" value="1"/>
</dbReference>
<dbReference type="PRINTS" id="PR01790">
    <property type="entry name" value="SMP30FAMILY"/>
</dbReference>
<feature type="binding site" evidence="15">
    <location>
        <position position="101"/>
    </location>
    <ligand>
        <name>substrate</name>
    </ligand>
</feature>
<comment type="similarity">
    <text evidence="6">Belongs to the SMP-30/CGR1 family.</text>
</comment>
<dbReference type="GO" id="GO:0005737">
    <property type="term" value="C:cytoplasm"/>
    <property type="evidence" value="ECO:0007669"/>
    <property type="project" value="UniProtKB-SubCell"/>
</dbReference>
<evidence type="ECO:0000259" key="16">
    <source>
        <dbReference type="Pfam" id="PF08450"/>
    </source>
</evidence>
<evidence type="ECO:0000256" key="1">
    <source>
        <dbReference type="ARBA" id="ARBA00001589"/>
    </source>
</evidence>
<dbReference type="Pfam" id="PF08450">
    <property type="entry name" value="SGL"/>
    <property type="match status" value="1"/>
</dbReference>
<comment type="caution">
    <text evidence="17">The sequence shown here is derived from an EMBL/GenBank/DDBJ whole genome shotgun (WGS) entry which is preliminary data.</text>
</comment>
<evidence type="ECO:0000256" key="5">
    <source>
        <dbReference type="ARBA" id="ARBA00004496"/>
    </source>
</evidence>
<evidence type="ECO:0000256" key="2">
    <source>
        <dbReference type="ARBA" id="ARBA00001913"/>
    </source>
</evidence>
<dbReference type="PRINTS" id="PR01791">
    <property type="entry name" value="REGUCALCIN"/>
</dbReference>
<evidence type="ECO:0000256" key="12">
    <source>
        <dbReference type="ARBA" id="ARBA00022837"/>
    </source>
</evidence>
<feature type="binding site" evidence="15">
    <location>
        <position position="19"/>
    </location>
    <ligand>
        <name>a divalent metal cation</name>
        <dbReference type="ChEBI" id="CHEBI:60240"/>
    </ligand>
</feature>
<dbReference type="PANTHER" id="PTHR10907:SF47">
    <property type="entry name" value="REGUCALCIN"/>
    <property type="match status" value="1"/>
</dbReference>
<keyword evidence="11" id="KW-0378">Hydrolase</keyword>
<reference evidence="17 18" key="1">
    <citation type="submission" date="2019-01" db="EMBL/GenBank/DDBJ databases">
        <title>A draft genome assembly of the solar-powered sea slug Elysia chlorotica.</title>
        <authorList>
            <person name="Cai H."/>
            <person name="Li Q."/>
            <person name="Fang X."/>
            <person name="Li J."/>
            <person name="Curtis N.E."/>
            <person name="Altenburger A."/>
            <person name="Shibata T."/>
            <person name="Feng M."/>
            <person name="Maeda T."/>
            <person name="Schwartz J.A."/>
            <person name="Shigenobu S."/>
            <person name="Lundholm N."/>
            <person name="Nishiyama T."/>
            <person name="Yang H."/>
            <person name="Hasebe M."/>
            <person name="Li S."/>
            <person name="Pierce S.K."/>
            <person name="Wang J."/>
        </authorList>
    </citation>
    <scope>NUCLEOTIDE SEQUENCE [LARGE SCALE GENOMIC DNA]</scope>
    <source>
        <strain evidence="17">EC2010</strain>
        <tissue evidence="17">Whole organism of an adult</tissue>
    </source>
</reference>
<accession>A0A433U9S4</accession>
<evidence type="ECO:0000256" key="13">
    <source>
        <dbReference type="ARBA" id="ARBA00032464"/>
    </source>
</evidence>
<keyword evidence="12" id="KW-0106">Calcium</keyword>
<dbReference type="InterPro" id="IPR005511">
    <property type="entry name" value="SMP-30"/>
</dbReference>
<dbReference type="PANTHER" id="PTHR10907">
    <property type="entry name" value="REGUCALCIN"/>
    <property type="match status" value="1"/>
</dbReference>
<evidence type="ECO:0000256" key="15">
    <source>
        <dbReference type="PIRSR" id="PIRSR605511-2"/>
    </source>
</evidence>
<dbReference type="InterPro" id="IPR013658">
    <property type="entry name" value="SGL"/>
</dbReference>
<comment type="catalytic activity">
    <reaction evidence="1">
        <text>D-glucono-1,5-lactone + H2O = D-gluconate + H(+)</text>
        <dbReference type="Rhea" id="RHEA:10440"/>
        <dbReference type="ChEBI" id="CHEBI:15377"/>
        <dbReference type="ChEBI" id="CHEBI:15378"/>
        <dbReference type="ChEBI" id="CHEBI:16217"/>
        <dbReference type="ChEBI" id="CHEBI:18391"/>
        <dbReference type="EC" id="3.1.1.17"/>
    </reaction>
</comment>
<dbReference type="Gene3D" id="2.120.10.30">
    <property type="entry name" value="TolB, C-terminal domain"/>
    <property type="match status" value="1"/>
</dbReference>
<dbReference type="Proteomes" id="UP000271974">
    <property type="component" value="Unassembled WGS sequence"/>
</dbReference>
<comment type="subcellular location">
    <subcellularLocation>
        <location evidence="5">Cytoplasm</location>
    </subcellularLocation>
</comment>
<comment type="cofactor">
    <cofactor evidence="4">
        <name>Mg(2+)</name>
        <dbReference type="ChEBI" id="CHEBI:18420"/>
    </cofactor>
</comment>
<gene>
    <name evidence="17" type="ORF">EGW08_001648</name>
</gene>
<keyword evidence="18" id="KW-1185">Reference proteome</keyword>
<evidence type="ECO:0000313" key="17">
    <source>
        <dbReference type="EMBL" id="RUS90560.1"/>
    </source>
</evidence>
<dbReference type="EC" id="3.1.1.17" evidence="7"/>
<dbReference type="InterPro" id="IPR008367">
    <property type="entry name" value="Regucalcin"/>
</dbReference>
<feature type="binding site" evidence="15">
    <location>
        <position position="210"/>
    </location>
    <ligand>
        <name>a divalent metal cation</name>
        <dbReference type="ChEBI" id="CHEBI:60240"/>
    </ligand>
</feature>
<feature type="binding site" evidence="15">
    <location>
        <position position="103"/>
    </location>
    <ligand>
        <name>substrate</name>
    </ligand>
</feature>
<feature type="binding site" evidence="15">
    <location>
        <position position="121"/>
    </location>
    <ligand>
        <name>substrate</name>
    </ligand>
</feature>
<comment type="cofactor">
    <cofactor evidence="2">
        <name>Ca(2+)</name>
        <dbReference type="ChEBI" id="CHEBI:29108"/>
    </cofactor>
</comment>
<evidence type="ECO:0000256" key="11">
    <source>
        <dbReference type="ARBA" id="ARBA00022801"/>
    </source>
</evidence>
<evidence type="ECO:0000256" key="9">
    <source>
        <dbReference type="ARBA" id="ARBA00022490"/>
    </source>
</evidence>
<feature type="domain" description="SMP-30/Gluconolactonase/LRE-like region" evidence="16">
    <location>
        <begin position="17"/>
        <end position="269"/>
    </location>
</feature>
<organism evidence="17 18">
    <name type="scientific">Elysia chlorotica</name>
    <name type="common">Eastern emerald elysia</name>
    <name type="synonym">Sea slug</name>
    <dbReference type="NCBI Taxonomy" id="188477"/>
    <lineage>
        <taxon>Eukaryota</taxon>
        <taxon>Metazoa</taxon>
        <taxon>Spiralia</taxon>
        <taxon>Lophotrochozoa</taxon>
        <taxon>Mollusca</taxon>
        <taxon>Gastropoda</taxon>
        <taxon>Heterobranchia</taxon>
        <taxon>Euthyneura</taxon>
        <taxon>Panpulmonata</taxon>
        <taxon>Sacoglossa</taxon>
        <taxon>Placobranchoidea</taxon>
        <taxon>Plakobranchidae</taxon>
        <taxon>Elysia</taxon>
    </lineage>
</organism>
<keyword evidence="10 15" id="KW-0479">Metal-binding</keyword>
<dbReference type="EMBL" id="RQTK01000029">
    <property type="protein sequence ID" value="RUS90560.1"/>
    <property type="molecule type" value="Genomic_DNA"/>
</dbReference>
<dbReference type="AlphaFoldDB" id="A0A433U9S4"/>
<keyword evidence="15" id="KW-0862">Zinc</keyword>
<protein>
    <recommendedName>
        <fullName evidence="8">Regucalcin</fullName>
        <ecNumber evidence="7">3.1.1.17</ecNumber>
    </recommendedName>
    <alternativeName>
        <fullName evidence="13">Gluconolactonase</fullName>
    </alternativeName>
</protein>